<dbReference type="GO" id="GO:0003677">
    <property type="term" value="F:DNA binding"/>
    <property type="evidence" value="ECO:0007669"/>
    <property type="project" value="InterPro"/>
</dbReference>
<dbReference type="AlphaFoldDB" id="A0A241ZE64"/>
<sequence>MTLQDLLDYHDCSSKQELSRKMSVSRITLWKWEKEGIPLRTQAFLEIKSKGILKADLLSKSSQSLN</sequence>
<evidence type="ECO:0000313" key="2">
    <source>
        <dbReference type="Proteomes" id="UP000194699"/>
    </source>
</evidence>
<dbReference type="RefSeq" id="WP_086249777.1">
    <property type="nucleotide sequence ID" value="NZ_NGEL01000116.1"/>
</dbReference>
<name>A0A241ZE64_ACIBA</name>
<organism evidence="1 2">
    <name type="scientific">Acinetobacter baumannii</name>
    <dbReference type="NCBI Taxonomy" id="470"/>
    <lineage>
        <taxon>Bacteria</taxon>
        <taxon>Pseudomonadati</taxon>
        <taxon>Pseudomonadota</taxon>
        <taxon>Gammaproteobacteria</taxon>
        <taxon>Moraxellales</taxon>
        <taxon>Moraxellaceae</taxon>
        <taxon>Acinetobacter</taxon>
        <taxon>Acinetobacter calcoaceticus/baumannii complex</taxon>
    </lineage>
</organism>
<comment type="caution">
    <text evidence="1">The sequence shown here is derived from an EMBL/GenBank/DDBJ whole genome shotgun (WGS) entry which is preliminary data.</text>
</comment>
<dbReference type="EMBL" id="NGEL01000116">
    <property type="protein sequence ID" value="OTM86430.1"/>
    <property type="molecule type" value="Genomic_DNA"/>
</dbReference>
<dbReference type="Proteomes" id="UP000194699">
    <property type="component" value="Unassembled WGS sequence"/>
</dbReference>
<dbReference type="Gene3D" id="1.10.260.40">
    <property type="entry name" value="lambda repressor-like DNA-binding domains"/>
    <property type="match status" value="1"/>
</dbReference>
<dbReference type="SUPFAM" id="SSF47413">
    <property type="entry name" value="lambda repressor-like DNA-binding domains"/>
    <property type="match status" value="1"/>
</dbReference>
<proteinExistence type="predicted"/>
<reference evidence="1 2" key="1">
    <citation type="submission" date="2017-05" db="EMBL/GenBank/DDBJ databases">
        <authorList>
            <person name="Song R."/>
            <person name="Chenine A.L."/>
            <person name="Ruprecht R.M."/>
        </authorList>
    </citation>
    <scope>NUCLEOTIDE SEQUENCE [LARGE SCALE GENOMIC DNA]</scope>
    <source>
        <strain evidence="1 2">PR350</strain>
    </source>
</reference>
<protein>
    <recommendedName>
        <fullName evidence="3">Helix-turn-helix domain-containing protein</fullName>
    </recommendedName>
</protein>
<accession>A0A241ZE64</accession>
<gene>
    <name evidence="1" type="ORF">B9X95_10705</name>
</gene>
<evidence type="ECO:0000313" key="1">
    <source>
        <dbReference type="EMBL" id="OTM86430.1"/>
    </source>
</evidence>
<evidence type="ECO:0008006" key="3">
    <source>
        <dbReference type="Google" id="ProtNLM"/>
    </source>
</evidence>
<dbReference type="InterPro" id="IPR010982">
    <property type="entry name" value="Lambda_DNA-bd_dom_sf"/>
</dbReference>